<feature type="region of interest" description="Disordered" evidence="2">
    <location>
        <begin position="1"/>
        <end position="38"/>
    </location>
</feature>
<feature type="compositionally biased region" description="Polar residues" evidence="2">
    <location>
        <begin position="12"/>
        <end position="38"/>
    </location>
</feature>
<evidence type="ECO:0000256" key="1">
    <source>
        <dbReference type="RuleBase" id="RU000487"/>
    </source>
</evidence>
<protein>
    <recommendedName>
        <fullName evidence="5">Actin-related protein RO7</fullName>
    </recommendedName>
</protein>
<evidence type="ECO:0000313" key="4">
    <source>
        <dbReference type="Proteomes" id="UP000054321"/>
    </source>
</evidence>
<dbReference type="InterPro" id="IPR043129">
    <property type="entry name" value="ATPase_NBD"/>
</dbReference>
<accession>A0A0C3DNU2</accession>
<dbReference type="SMART" id="SM00268">
    <property type="entry name" value="ACTIN"/>
    <property type="match status" value="1"/>
</dbReference>
<organism evidence="3 4">
    <name type="scientific">Oidiodendron maius (strain Zn)</name>
    <dbReference type="NCBI Taxonomy" id="913774"/>
    <lineage>
        <taxon>Eukaryota</taxon>
        <taxon>Fungi</taxon>
        <taxon>Dikarya</taxon>
        <taxon>Ascomycota</taxon>
        <taxon>Pezizomycotina</taxon>
        <taxon>Leotiomycetes</taxon>
        <taxon>Leotiomycetes incertae sedis</taxon>
        <taxon>Myxotrichaceae</taxon>
        <taxon>Oidiodendron</taxon>
    </lineage>
</organism>
<dbReference type="Gene3D" id="3.30.420.40">
    <property type="match status" value="2"/>
</dbReference>
<dbReference type="HOGENOM" id="CLU_023246_0_0_1"/>
<dbReference type="InParanoid" id="A0A0C3DNU2"/>
<gene>
    <name evidence="3" type="ORF">OIDMADRAFT_158485</name>
</gene>
<name>A0A0C3DNU2_OIDMZ</name>
<evidence type="ECO:0000256" key="2">
    <source>
        <dbReference type="SAM" id="MobiDB-lite"/>
    </source>
</evidence>
<dbReference type="InterPro" id="IPR004000">
    <property type="entry name" value="Actin"/>
</dbReference>
<dbReference type="STRING" id="913774.A0A0C3DNU2"/>
<dbReference type="OrthoDB" id="337660at2759"/>
<keyword evidence="4" id="KW-1185">Reference proteome</keyword>
<dbReference type="EMBL" id="KN832873">
    <property type="protein sequence ID" value="KIN03723.1"/>
    <property type="molecule type" value="Genomic_DNA"/>
</dbReference>
<dbReference type="AlphaFoldDB" id="A0A0C3DNU2"/>
<proteinExistence type="inferred from homology"/>
<evidence type="ECO:0000313" key="3">
    <source>
        <dbReference type="EMBL" id="KIN03723.1"/>
    </source>
</evidence>
<evidence type="ECO:0008006" key="5">
    <source>
        <dbReference type="Google" id="ProtNLM"/>
    </source>
</evidence>
<dbReference type="SUPFAM" id="SSF53067">
    <property type="entry name" value="Actin-like ATPase domain"/>
    <property type="match status" value="2"/>
</dbReference>
<dbReference type="PANTHER" id="PTHR11937">
    <property type="entry name" value="ACTIN"/>
    <property type="match status" value="1"/>
</dbReference>
<dbReference type="Proteomes" id="UP000054321">
    <property type="component" value="Unassembled WGS sequence"/>
</dbReference>
<reference evidence="3 4" key="1">
    <citation type="submission" date="2014-04" db="EMBL/GenBank/DDBJ databases">
        <authorList>
            <consortium name="DOE Joint Genome Institute"/>
            <person name="Kuo A."/>
            <person name="Martino E."/>
            <person name="Perotto S."/>
            <person name="Kohler A."/>
            <person name="Nagy L.G."/>
            <person name="Floudas D."/>
            <person name="Copeland A."/>
            <person name="Barry K.W."/>
            <person name="Cichocki N."/>
            <person name="Veneault-Fourrey C."/>
            <person name="LaButti K."/>
            <person name="Lindquist E.A."/>
            <person name="Lipzen A."/>
            <person name="Lundell T."/>
            <person name="Morin E."/>
            <person name="Murat C."/>
            <person name="Sun H."/>
            <person name="Tunlid A."/>
            <person name="Henrissat B."/>
            <person name="Grigoriev I.V."/>
            <person name="Hibbett D.S."/>
            <person name="Martin F."/>
            <person name="Nordberg H.P."/>
            <person name="Cantor M.N."/>
            <person name="Hua S.X."/>
        </authorList>
    </citation>
    <scope>NUCLEOTIDE SEQUENCE [LARGE SCALE GENOMIC DNA]</scope>
    <source>
        <strain evidence="3 4">Zn</strain>
    </source>
</reference>
<comment type="similarity">
    <text evidence="1">Belongs to the actin family.</text>
</comment>
<reference evidence="4" key="2">
    <citation type="submission" date="2015-01" db="EMBL/GenBank/DDBJ databases">
        <title>Evolutionary Origins and Diversification of the Mycorrhizal Mutualists.</title>
        <authorList>
            <consortium name="DOE Joint Genome Institute"/>
            <consortium name="Mycorrhizal Genomics Consortium"/>
            <person name="Kohler A."/>
            <person name="Kuo A."/>
            <person name="Nagy L.G."/>
            <person name="Floudas D."/>
            <person name="Copeland A."/>
            <person name="Barry K.W."/>
            <person name="Cichocki N."/>
            <person name="Veneault-Fourrey C."/>
            <person name="LaButti K."/>
            <person name="Lindquist E.A."/>
            <person name="Lipzen A."/>
            <person name="Lundell T."/>
            <person name="Morin E."/>
            <person name="Murat C."/>
            <person name="Riley R."/>
            <person name="Ohm R."/>
            <person name="Sun H."/>
            <person name="Tunlid A."/>
            <person name="Henrissat B."/>
            <person name="Grigoriev I.V."/>
            <person name="Hibbett D.S."/>
            <person name="Martin F."/>
        </authorList>
    </citation>
    <scope>NUCLEOTIDE SEQUENCE [LARGE SCALE GENOMIC DNA]</scope>
    <source>
        <strain evidence="4">Zn</strain>
    </source>
</reference>
<dbReference type="Pfam" id="PF00022">
    <property type="entry name" value="Actin"/>
    <property type="match status" value="1"/>
</dbReference>
<sequence>MSTTGVPHHRNVSNIRQQPAVNLASPSSPHTPLRTISSTFGSPSALRAEEDTIVIEIGSRYLRAGFAGQALPKAVIDFGPEHQKRPGDYRKWEVGYEKDWRNRVQYSGWGDAYELWRPDLRGLDLGLVGEKIERAVREAYTKHLLIDSRQRRMTLVIPSALPLPLLSTVLDSLFNNFQPPTISLMSAPVLTAVAAGIRSALIVDVGWAETVVSGIYEYREVQCRRSTRGAKLYGEEMYKMLADAINPEASQEYPEGTDSKDTHPKILSFEECEEIITRVAWCKPSKKLYSDASSQGLAPVSEEDELKSSMRSLNISEKGEGYPDITIPLRSTNPPRSLRIRFSRLAEPCEVALFGAGKLSQDFDDEELPLHLLVYRALLLLPVDVRSMCMSRIVFVGGGSNLLGLKERIVDDVKSLVEQWGWDPVRGKAVDQLRENPSLQSRRKIAGSGPTEVLQETGDLLPSKPAAAFAEQEPDPIETQIKRHIRRQIEPDELGYLRSVESLGAWSGGSLVSQLKVPAVSIVDREQWHHQGVAGASQEIDVSATAKRQSMGAAAFKSGAGDRTSWTLGVWG</sequence>